<name>A0A921KLS7_9ACTN</name>
<dbReference type="Gene3D" id="3.40.50.620">
    <property type="entry name" value="HUPs"/>
    <property type="match status" value="1"/>
</dbReference>
<organism evidence="1 2">
    <name type="scientific">Thermophilibacter provencensis</name>
    <dbReference type="NCBI Taxonomy" id="1852386"/>
    <lineage>
        <taxon>Bacteria</taxon>
        <taxon>Bacillati</taxon>
        <taxon>Actinomycetota</taxon>
        <taxon>Coriobacteriia</taxon>
        <taxon>Coriobacteriales</taxon>
        <taxon>Atopobiaceae</taxon>
        <taxon>Thermophilibacter</taxon>
    </lineage>
</organism>
<reference evidence="1" key="2">
    <citation type="submission" date="2021-09" db="EMBL/GenBank/DDBJ databases">
        <authorList>
            <person name="Gilroy R."/>
        </authorList>
    </citation>
    <scope>NUCLEOTIDE SEQUENCE</scope>
    <source>
        <strain evidence="1">CHK124-7917</strain>
    </source>
</reference>
<reference evidence="1" key="1">
    <citation type="journal article" date="2021" name="PeerJ">
        <title>Extensive microbial diversity within the chicken gut microbiome revealed by metagenomics and culture.</title>
        <authorList>
            <person name="Gilroy R."/>
            <person name="Ravi A."/>
            <person name="Getino M."/>
            <person name="Pursley I."/>
            <person name="Horton D.L."/>
            <person name="Alikhan N.F."/>
            <person name="Baker D."/>
            <person name="Gharbi K."/>
            <person name="Hall N."/>
            <person name="Watson M."/>
            <person name="Adriaenssens E.M."/>
            <person name="Foster-Nyarko E."/>
            <person name="Jarju S."/>
            <person name="Secka A."/>
            <person name="Antonio M."/>
            <person name="Oren A."/>
            <person name="Chaudhuri R.R."/>
            <person name="La Ragione R."/>
            <person name="Hildebrand F."/>
            <person name="Pallen M.J."/>
        </authorList>
    </citation>
    <scope>NUCLEOTIDE SEQUENCE</scope>
    <source>
        <strain evidence="1">CHK124-7917</strain>
    </source>
</reference>
<proteinExistence type="predicted"/>
<dbReference type="GO" id="GO:0005886">
    <property type="term" value="C:plasma membrane"/>
    <property type="evidence" value="ECO:0007669"/>
    <property type="project" value="TreeGrafter"/>
</dbReference>
<sequence>MTASQLAEDINELAAFLGPRDVPALTPEAIEGRLGARQADAMVLFGGSILAGGDVLAEAMRAGVARTYVIAGGAGHTTEALRSRVRELCPDVAFADDAPEADVFAAYLAQRHGLTADLLERASTNCGNNVTYLLGLLAEKGVACESLIVSQDATMQRRMEAGVRREAPGVCVVNFAAYAARVAPRPGVGLATADAALDDLRIVDPPLGMWDLPRYVTLLMGEVPRLTDDERGYGPLGRGYIAHVDVPADVRAAWERLRAAFPELVREANPAYASRP</sequence>
<dbReference type="AlphaFoldDB" id="A0A921KLS7"/>
<dbReference type="InterPro" id="IPR051599">
    <property type="entry name" value="Cell_Envelope_Assoc"/>
</dbReference>
<dbReference type="Proteomes" id="UP000697330">
    <property type="component" value="Unassembled WGS sequence"/>
</dbReference>
<evidence type="ECO:0000313" key="1">
    <source>
        <dbReference type="EMBL" id="HJF45669.1"/>
    </source>
</evidence>
<evidence type="ECO:0000313" key="2">
    <source>
        <dbReference type="Proteomes" id="UP000697330"/>
    </source>
</evidence>
<dbReference type="EMBL" id="DYWQ01000118">
    <property type="protein sequence ID" value="HJF45669.1"/>
    <property type="molecule type" value="Genomic_DNA"/>
</dbReference>
<dbReference type="Gene3D" id="1.10.3620.10">
    <property type="entry name" value="YdcF like domain"/>
    <property type="match status" value="1"/>
</dbReference>
<dbReference type="RefSeq" id="WP_075278880.1">
    <property type="nucleotide sequence ID" value="NZ_DYWQ01000118.1"/>
</dbReference>
<dbReference type="PANTHER" id="PTHR30336:SF20">
    <property type="entry name" value="DUF218 DOMAIN-CONTAINING PROTEIN"/>
    <property type="match status" value="1"/>
</dbReference>
<dbReference type="OrthoDB" id="2216870at2"/>
<dbReference type="InterPro" id="IPR014729">
    <property type="entry name" value="Rossmann-like_a/b/a_fold"/>
</dbReference>
<accession>A0A921KLS7</accession>
<comment type="caution">
    <text evidence="1">The sequence shown here is derived from an EMBL/GenBank/DDBJ whole genome shotgun (WGS) entry which is preliminary data.</text>
</comment>
<dbReference type="PANTHER" id="PTHR30336">
    <property type="entry name" value="INNER MEMBRANE PROTEIN, PROBABLE PERMEASE"/>
    <property type="match status" value="1"/>
</dbReference>
<protein>
    <submittedName>
        <fullName evidence="1">YdcF family protein</fullName>
    </submittedName>
</protein>
<gene>
    <name evidence="1" type="ORF">K8U72_07835</name>
</gene>